<accession>A0A0H5BPB4</accession>
<organism evidence="9 10">
    <name type="scientific">Blastochloris viridis</name>
    <name type="common">Rhodopseudomonas viridis</name>
    <dbReference type="NCBI Taxonomy" id="1079"/>
    <lineage>
        <taxon>Bacteria</taxon>
        <taxon>Pseudomonadati</taxon>
        <taxon>Pseudomonadota</taxon>
        <taxon>Alphaproteobacteria</taxon>
        <taxon>Hyphomicrobiales</taxon>
        <taxon>Blastochloridaceae</taxon>
        <taxon>Blastochloris</taxon>
    </lineage>
</organism>
<dbReference type="PANTHER" id="PTHR30097">
    <property type="entry name" value="CATION EFFLUX SYSTEM PROTEIN CUSB"/>
    <property type="match status" value="1"/>
</dbReference>
<dbReference type="STRING" id="1079.BVIR_3233"/>
<evidence type="ECO:0000313" key="9">
    <source>
        <dbReference type="EMBL" id="CUU43652.1"/>
    </source>
</evidence>
<dbReference type="RefSeq" id="WP_055038483.1">
    <property type="nucleotide sequence ID" value="NZ_AP014854.2"/>
</dbReference>
<dbReference type="SUPFAM" id="SSF111369">
    <property type="entry name" value="HlyD-like secretion proteins"/>
    <property type="match status" value="1"/>
</dbReference>
<evidence type="ECO:0000259" key="7">
    <source>
        <dbReference type="Pfam" id="PF25975"/>
    </source>
</evidence>
<feature type="domain" description="CusB-like barrel-sandwich hybrid" evidence="5">
    <location>
        <begin position="170"/>
        <end position="290"/>
    </location>
</feature>
<dbReference type="PANTHER" id="PTHR30097:SF15">
    <property type="entry name" value="CATION EFFLUX SYSTEM PROTEIN CUSB"/>
    <property type="match status" value="1"/>
</dbReference>
<dbReference type="Pfam" id="PF25975">
    <property type="entry name" value="CzcB_C"/>
    <property type="match status" value="1"/>
</dbReference>
<dbReference type="GO" id="GO:0016020">
    <property type="term" value="C:membrane"/>
    <property type="evidence" value="ECO:0007669"/>
    <property type="project" value="InterPro"/>
</dbReference>
<dbReference type="InterPro" id="IPR058792">
    <property type="entry name" value="Beta-barrel_RND_2"/>
</dbReference>
<reference evidence="8" key="1">
    <citation type="journal article" date="2015" name="Genome Announc.">
        <title>Complete Genome Sequence of the Bacteriochlorophyll b-Producing Photosynthetic Bacterium Blastochloris viridis.</title>
        <authorList>
            <person name="Tsukatani Y."/>
            <person name="Hirose Y."/>
            <person name="Harada J."/>
            <person name="Misawa N."/>
            <person name="Mori K."/>
            <person name="Inoue K."/>
            <person name="Tamiaki H."/>
        </authorList>
    </citation>
    <scope>NUCLEOTIDE SEQUENCE [LARGE SCALE GENOMIC DNA]</scope>
    <source>
        <strain evidence="8">DSM 133</strain>
    </source>
</reference>
<dbReference type="PATRIC" id="fig|1079.6.peg.3399"/>
<dbReference type="GO" id="GO:0015679">
    <property type="term" value="P:plasma membrane copper ion transport"/>
    <property type="evidence" value="ECO:0007669"/>
    <property type="project" value="TreeGrafter"/>
</dbReference>
<dbReference type="EMBL" id="AP014854">
    <property type="protein sequence ID" value="BAR99023.1"/>
    <property type="molecule type" value="Genomic_DNA"/>
</dbReference>
<dbReference type="Gene3D" id="2.40.420.20">
    <property type="match status" value="1"/>
</dbReference>
<evidence type="ECO:0000256" key="1">
    <source>
        <dbReference type="ARBA" id="ARBA00009477"/>
    </source>
</evidence>
<feature type="domain" description="CusB-like beta-barrel" evidence="6">
    <location>
        <begin position="294"/>
        <end position="370"/>
    </location>
</feature>
<dbReference type="InterPro" id="IPR058649">
    <property type="entry name" value="CzcB_C"/>
</dbReference>
<evidence type="ECO:0000313" key="10">
    <source>
        <dbReference type="Proteomes" id="UP000065734"/>
    </source>
</evidence>
<protein>
    <submittedName>
        <fullName evidence="9">Cation efflux system protein CusB</fullName>
    </submittedName>
    <submittedName>
        <fullName evidence="8">Probable Co/Zn/Cd efflux system membrane fusion protein</fullName>
    </submittedName>
</protein>
<dbReference type="Gene3D" id="2.40.30.170">
    <property type="match status" value="1"/>
</dbReference>
<evidence type="ECO:0000256" key="3">
    <source>
        <dbReference type="ARBA" id="ARBA00022729"/>
    </source>
</evidence>
<gene>
    <name evidence="9" type="primary">cusB</name>
    <name evidence="8" type="ORF">BV133_1430</name>
    <name evidence="9" type="ORF">BVIRIDIS_26770</name>
</gene>
<reference evidence="10" key="3">
    <citation type="journal article" date="2016" name="Genome Announc.">
        <title>Revised genome sequence of the purple photosynthetic bacterium Blastochloris viridis.</title>
        <authorList>
            <person name="Liu L.N."/>
            <person name="Faulkner M."/>
            <person name="Liu X."/>
            <person name="Huang F."/>
            <person name="Darby A.C."/>
            <person name="Hall N."/>
        </authorList>
    </citation>
    <scope>NUCLEOTIDE SEQUENCE [LARGE SCALE GENOMIC DNA]</scope>
    <source>
        <strain evidence="10">ATCC 19567 / DSM 133 / F</strain>
    </source>
</reference>
<keyword evidence="3" id="KW-0732">Signal</keyword>
<comment type="similarity">
    <text evidence="1">Belongs to the membrane fusion protein (MFP) (TC 8.A.1) family.</text>
</comment>
<dbReference type="Pfam" id="PF25919">
    <property type="entry name" value="BSH_CusB"/>
    <property type="match status" value="1"/>
</dbReference>
<dbReference type="Proteomes" id="UP000065734">
    <property type="component" value="Chromosome I"/>
</dbReference>
<dbReference type="GO" id="GO:0022857">
    <property type="term" value="F:transmembrane transporter activity"/>
    <property type="evidence" value="ECO:0007669"/>
    <property type="project" value="InterPro"/>
</dbReference>
<dbReference type="EMBL" id="LN907867">
    <property type="protein sequence ID" value="CUU43652.1"/>
    <property type="molecule type" value="Genomic_DNA"/>
</dbReference>
<evidence type="ECO:0000256" key="4">
    <source>
        <dbReference type="ARBA" id="ARBA00023065"/>
    </source>
</evidence>
<evidence type="ECO:0000256" key="2">
    <source>
        <dbReference type="ARBA" id="ARBA00022448"/>
    </source>
</evidence>
<feature type="domain" description="CzcB-like C-terminal circularly permuted SH3-like" evidence="7">
    <location>
        <begin position="377"/>
        <end position="437"/>
    </location>
</feature>
<name>A0A0H5BPB4_BLAVI</name>
<dbReference type="GO" id="GO:0046914">
    <property type="term" value="F:transition metal ion binding"/>
    <property type="evidence" value="ECO:0007669"/>
    <property type="project" value="TreeGrafter"/>
</dbReference>
<evidence type="ECO:0000313" key="8">
    <source>
        <dbReference type="EMBL" id="BAR99023.1"/>
    </source>
</evidence>
<dbReference type="AlphaFoldDB" id="A0A0H5BPB4"/>
<dbReference type="InterPro" id="IPR006143">
    <property type="entry name" value="RND_pump_MFP"/>
</dbReference>
<dbReference type="NCBIfam" id="TIGR01730">
    <property type="entry name" value="RND_mfp"/>
    <property type="match status" value="1"/>
</dbReference>
<keyword evidence="4" id="KW-0406">Ion transport</keyword>
<dbReference type="InterPro" id="IPR051909">
    <property type="entry name" value="MFP_Cation_Efflux"/>
</dbReference>
<dbReference type="GO" id="GO:0060003">
    <property type="term" value="P:copper ion export"/>
    <property type="evidence" value="ECO:0007669"/>
    <property type="project" value="TreeGrafter"/>
</dbReference>
<evidence type="ECO:0000259" key="5">
    <source>
        <dbReference type="Pfam" id="PF25919"/>
    </source>
</evidence>
<sequence length="456" mass="48548">MRQAIVVATLAAIAAAGGGYLVGQRGAAPSQPATSQPASGPVLYWRHPDQPRYAAAPQHTDDHRAYLPVRAGEDVSFDDPPAAAVAGGPRKILYYRNPMGLPDTSKVPKKDQMGMDYVPVYDGEADDGSVRLTAAKIQKLGVQSAPAERRRLGRVVRAAGVVAVDERRASVVSLRFDAWIESVANVTTGDTVRQGQPLMRVYGPALATDAAQYASVLAGSAAAYGPTGAKGARQRLENLAVPASYIAALERTRQVALSLDWPAPRDGVVLTRSAVEGMKAPAGEVLFRLADLAKVWVLADMSETDLPAVALGQTARVRPRGDPDHAFTGKVALIYPQINKETRTARVRIELDNPDLVLKPDMYAEVEIDSGTGEAVLTVPDSAVIDSGTRQTVIVDRGEGRFEPKSVVLGRRGNGYVEIRDGIDDGDWLVVKATFLIDAESNLTSALRGLTAGDAR</sequence>
<keyword evidence="10" id="KW-1185">Reference proteome</keyword>
<keyword evidence="2" id="KW-0813">Transport</keyword>
<reference evidence="9" key="2">
    <citation type="submission" date="2015-11" db="EMBL/GenBank/DDBJ databases">
        <authorList>
            <person name="Zhang Y."/>
            <person name="Guo Z."/>
        </authorList>
    </citation>
    <scope>NUCLEOTIDE SEQUENCE</scope>
    <source>
        <strain evidence="9">1</strain>
    </source>
</reference>
<evidence type="ECO:0000259" key="6">
    <source>
        <dbReference type="Pfam" id="PF25954"/>
    </source>
</evidence>
<dbReference type="FunFam" id="2.40.420.20:FF:000003">
    <property type="entry name" value="Cation efflux system protein cusB"/>
    <property type="match status" value="1"/>
</dbReference>
<proteinExistence type="inferred from homology"/>
<dbReference type="GO" id="GO:0030288">
    <property type="term" value="C:outer membrane-bounded periplasmic space"/>
    <property type="evidence" value="ECO:0007669"/>
    <property type="project" value="TreeGrafter"/>
</dbReference>
<dbReference type="KEGG" id="bvr:BVIR_3233"/>
<dbReference type="Pfam" id="PF25954">
    <property type="entry name" value="Beta-barrel_RND_2"/>
    <property type="match status" value="1"/>
</dbReference>
<dbReference type="InterPro" id="IPR058790">
    <property type="entry name" value="BSH_CusB"/>
</dbReference>
<dbReference type="OrthoDB" id="9806939at2"/>
<dbReference type="FunFam" id="2.40.30.170:FF:000010">
    <property type="entry name" value="Efflux RND transporter periplasmic adaptor subunit"/>
    <property type="match status" value="1"/>
</dbReference>